<feature type="chain" id="PRO_5042178067" description="Glycosyl transferase CAP10 domain-containing protein" evidence="3">
    <location>
        <begin position="16"/>
        <end position="373"/>
    </location>
</feature>
<dbReference type="Proteomes" id="UP001230188">
    <property type="component" value="Unassembled WGS sequence"/>
</dbReference>
<evidence type="ECO:0000313" key="5">
    <source>
        <dbReference type="EMBL" id="KAJ8614104.1"/>
    </source>
</evidence>
<dbReference type="EMBL" id="JAQMWT010000011">
    <property type="protein sequence ID" value="KAJ8614104.1"/>
    <property type="molecule type" value="Genomic_DNA"/>
</dbReference>
<protein>
    <recommendedName>
        <fullName evidence="4">Glycosyl transferase CAP10 domain-containing protein</fullName>
    </recommendedName>
</protein>
<proteinExistence type="inferred from homology"/>
<dbReference type="PANTHER" id="PTHR12203">
    <property type="entry name" value="KDEL LYS-ASP-GLU-LEU CONTAINING - RELATED"/>
    <property type="match status" value="1"/>
</dbReference>
<dbReference type="InterPro" id="IPR051091">
    <property type="entry name" value="O-Glucosyltr/Glycosyltrsf_90"/>
</dbReference>
<accession>A0AAD7XUK4</accession>
<name>A0AAD7XUK4_9STRA</name>
<keyword evidence="3" id="KW-0732">Signal</keyword>
<evidence type="ECO:0000259" key="4">
    <source>
        <dbReference type="SMART" id="SM00672"/>
    </source>
</evidence>
<evidence type="ECO:0000256" key="3">
    <source>
        <dbReference type="SAM" id="SignalP"/>
    </source>
</evidence>
<dbReference type="Pfam" id="PF05686">
    <property type="entry name" value="Glyco_transf_90"/>
    <property type="match status" value="1"/>
</dbReference>
<dbReference type="GO" id="GO:0016740">
    <property type="term" value="F:transferase activity"/>
    <property type="evidence" value="ECO:0007669"/>
    <property type="project" value="UniProtKB-KW"/>
</dbReference>
<keyword evidence="6" id="KW-1185">Reference proteome</keyword>
<feature type="signal peptide" evidence="3">
    <location>
        <begin position="1"/>
        <end position="15"/>
    </location>
</feature>
<reference evidence="5" key="1">
    <citation type="submission" date="2023-01" db="EMBL/GenBank/DDBJ databases">
        <title>Metagenome sequencing of chrysophaentin producing Chrysophaeum taylorii.</title>
        <authorList>
            <person name="Davison J."/>
            <person name="Bewley C."/>
        </authorList>
    </citation>
    <scope>NUCLEOTIDE SEQUENCE</scope>
    <source>
        <strain evidence="5">NIES-1699</strain>
    </source>
</reference>
<dbReference type="PANTHER" id="PTHR12203:SF35">
    <property type="entry name" value="PROTEIN O-GLUCOSYLTRANSFERASE 1"/>
    <property type="match status" value="1"/>
</dbReference>
<gene>
    <name evidence="5" type="ORF">CTAYLR_004623</name>
</gene>
<keyword evidence="2" id="KW-0808">Transferase</keyword>
<dbReference type="SMART" id="SM00672">
    <property type="entry name" value="CAP10"/>
    <property type="match status" value="1"/>
</dbReference>
<dbReference type="AlphaFoldDB" id="A0AAD7XUK4"/>
<dbReference type="InterPro" id="IPR006598">
    <property type="entry name" value="CAP10"/>
</dbReference>
<comment type="caution">
    <text evidence="5">The sequence shown here is derived from an EMBL/GenBank/DDBJ whole genome shotgun (WGS) entry which is preliminary data.</text>
</comment>
<feature type="domain" description="Glycosyl transferase CAP10" evidence="4">
    <location>
        <begin position="114"/>
        <end position="332"/>
    </location>
</feature>
<sequence>MFFILQLVGVVVVSQLDERVDRVLGKVLPAELEQCVLSHLYLLRWDHKGIPSAYGLQSQRNCVGTADNHKRDRKLGWTKKTIQRVREATSVYTEDTPLVPIARRLSNKASLWWADDFLLWVNNLECVARIFVFTANVSQPCQVLVPALFEYDLAQEQVYRLRRSDEIGVPWVSRRPQLFYRGKDYAPESCAMFFPSGYRPRRKLELLSRRYPEIINASIHKEDAVDLARFARYRYIMDIGGVSCTTWSALHWKLSSGSLVLVVEHPGGLLNWWMRHRLKPWIHYVPVKPDYSDLFTTIKYFEHNVDEAIKIAASGQRAALEYTQTAAFGALAGILLDSLAGPDPPLLHYPGEPSRETWYCAIGPDPACEIRHV</sequence>
<evidence type="ECO:0000256" key="2">
    <source>
        <dbReference type="ARBA" id="ARBA00022679"/>
    </source>
</evidence>
<organism evidence="5 6">
    <name type="scientific">Chrysophaeum taylorii</name>
    <dbReference type="NCBI Taxonomy" id="2483200"/>
    <lineage>
        <taxon>Eukaryota</taxon>
        <taxon>Sar</taxon>
        <taxon>Stramenopiles</taxon>
        <taxon>Ochrophyta</taxon>
        <taxon>Pelagophyceae</taxon>
        <taxon>Pelagomonadales</taxon>
        <taxon>Pelagomonadaceae</taxon>
        <taxon>Chrysophaeum</taxon>
    </lineage>
</organism>
<evidence type="ECO:0000256" key="1">
    <source>
        <dbReference type="ARBA" id="ARBA00010118"/>
    </source>
</evidence>
<evidence type="ECO:0000313" key="6">
    <source>
        <dbReference type="Proteomes" id="UP001230188"/>
    </source>
</evidence>
<comment type="similarity">
    <text evidence="1">Belongs to the glycosyltransferase 90 family.</text>
</comment>